<dbReference type="InterPro" id="IPR015422">
    <property type="entry name" value="PyrdxlP-dep_Trfase_small"/>
</dbReference>
<accession>A0A0N8PPI7</accession>
<gene>
    <name evidence="2" type="ORF">AN477_07445</name>
</gene>
<dbReference type="EMBL" id="LJCO01000033">
    <property type="protein sequence ID" value="KPV44437.1"/>
    <property type="molecule type" value="Genomic_DNA"/>
</dbReference>
<dbReference type="PANTHER" id="PTHR43586:SF15">
    <property type="entry name" value="BLR3095 PROTEIN"/>
    <property type="match status" value="1"/>
</dbReference>
<dbReference type="InterPro" id="IPR015421">
    <property type="entry name" value="PyrdxlP-dep_Trfase_major"/>
</dbReference>
<keyword evidence="3" id="KW-1185">Reference proteome</keyword>
<evidence type="ECO:0000313" key="3">
    <source>
        <dbReference type="Proteomes" id="UP000050482"/>
    </source>
</evidence>
<dbReference type="PATRIC" id="fig|471514.4.peg.3743"/>
<dbReference type="Pfam" id="PF00266">
    <property type="entry name" value="Aminotran_5"/>
    <property type="match status" value="1"/>
</dbReference>
<dbReference type="GO" id="GO:0003824">
    <property type="term" value="F:catalytic activity"/>
    <property type="evidence" value="ECO:0007669"/>
    <property type="project" value="UniProtKB-ARBA"/>
</dbReference>
<name>A0A0N8PPI7_9BACL</name>
<dbReference type="InterPro" id="IPR015424">
    <property type="entry name" value="PyrdxlP-dep_Trfase"/>
</dbReference>
<sequence>MMKTKRSLLHEYRSLFPILEEKIHLGNCSQSPQSTPVLAAIDEYLSNWRSVGMDWDFWMEGVEQAKASFARLINADPSEVAVAGSVSDAASMIASAFPLGNQRHVVTTVDEFPTVGQVWNAHARRGWLDVDFVSAADRIYTPSVFEPHITSQTGVLSVHHVGYYNGAKQDLNELASLAHEHHALLFVDAYQSMGTCVIDVQKTPIDILVSGNLKYLLGMPGIAFLYVRKEVAERLEPAMTGWFGRQNPFHFDAKNLDYAASAGRFNTGTPPVLAAFAARGGMDLIFDVGLERIERRIDELSAYAVQGVQARGLDLASPEDITLKGANTAIRVSNAHDVEVFLMEKSIIASARGDVIRLAPHFFSTEAELDRALDAICERNGQHRAH</sequence>
<comment type="caution">
    <text evidence="2">The sequence shown here is derived from an EMBL/GenBank/DDBJ whole genome shotgun (WGS) entry which is preliminary data.</text>
</comment>
<dbReference type="Gene3D" id="3.90.1150.10">
    <property type="entry name" value="Aspartate Aminotransferase, domain 1"/>
    <property type="match status" value="1"/>
</dbReference>
<evidence type="ECO:0000313" key="2">
    <source>
        <dbReference type="EMBL" id="KPV44437.1"/>
    </source>
</evidence>
<dbReference type="STRING" id="471514.AN477_07445"/>
<dbReference type="InterPro" id="IPR000192">
    <property type="entry name" value="Aminotrans_V_dom"/>
</dbReference>
<dbReference type="Gene3D" id="3.40.640.10">
    <property type="entry name" value="Type I PLP-dependent aspartate aminotransferase-like (Major domain)"/>
    <property type="match status" value="1"/>
</dbReference>
<dbReference type="SUPFAM" id="SSF53383">
    <property type="entry name" value="PLP-dependent transferases"/>
    <property type="match status" value="1"/>
</dbReference>
<dbReference type="Proteomes" id="UP000050482">
    <property type="component" value="Unassembled WGS sequence"/>
</dbReference>
<proteinExistence type="predicted"/>
<protein>
    <recommendedName>
        <fullName evidence="1">Aminotransferase class V domain-containing protein</fullName>
    </recommendedName>
</protein>
<dbReference type="PANTHER" id="PTHR43586">
    <property type="entry name" value="CYSTEINE DESULFURASE"/>
    <property type="match status" value="1"/>
</dbReference>
<dbReference type="AlphaFoldDB" id="A0A0N8PPI7"/>
<reference evidence="2 3" key="1">
    <citation type="submission" date="2015-09" db="EMBL/GenBank/DDBJ databases">
        <title>Draft genome sequence of Alicyclobacillus ferrooxydans DSM 22381.</title>
        <authorList>
            <person name="Hemp J."/>
        </authorList>
    </citation>
    <scope>NUCLEOTIDE SEQUENCE [LARGE SCALE GENOMIC DNA]</scope>
    <source>
        <strain evidence="2 3">TC-34</strain>
    </source>
</reference>
<feature type="domain" description="Aminotransferase class V" evidence="1">
    <location>
        <begin position="30"/>
        <end position="353"/>
    </location>
</feature>
<evidence type="ECO:0000259" key="1">
    <source>
        <dbReference type="Pfam" id="PF00266"/>
    </source>
</evidence>
<organism evidence="2 3">
    <name type="scientific">Alicyclobacillus ferrooxydans</name>
    <dbReference type="NCBI Taxonomy" id="471514"/>
    <lineage>
        <taxon>Bacteria</taxon>
        <taxon>Bacillati</taxon>
        <taxon>Bacillota</taxon>
        <taxon>Bacilli</taxon>
        <taxon>Bacillales</taxon>
        <taxon>Alicyclobacillaceae</taxon>
        <taxon>Alicyclobacillus</taxon>
    </lineage>
</organism>